<name>A0A1S7DTZ2_RIEAN</name>
<accession>A0A1S7DTZ2</accession>
<dbReference type="AlphaFoldDB" id="A0A1S7DTZ2"/>
<evidence type="ECO:0000313" key="2">
    <source>
        <dbReference type="EMBL" id="AQY22574.1"/>
    </source>
</evidence>
<feature type="transmembrane region" description="Helical" evidence="1">
    <location>
        <begin position="9"/>
        <end position="29"/>
    </location>
</feature>
<organism evidence="2 3">
    <name type="scientific">Riemerella anatipestifer</name>
    <name type="common">Moraxella anatipestifer</name>
    <dbReference type="NCBI Taxonomy" id="34085"/>
    <lineage>
        <taxon>Bacteria</taxon>
        <taxon>Pseudomonadati</taxon>
        <taxon>Bacteroidota</taxon>
        <taxon>Flavobacteriia</taxon>
        <taxon>Flavobacteriales</taxon>
        <taxon>Weeksellaceae</taxon>
        <taxon>Riemerella</taxon>
    </lineage>
</organism>
<proteinExistence type="predicted"/>
<keyword evidence="1" id="KW-0472">Membrane</keyword>
<dbReference type="EMBL" id="CP011859">
    <property type="protein sequence ID" value="AQY22574.1"/>
    <property type="molecule type" value="Genomic_DNA"/>
</dbReference>
<gene>
    <name evidence="2" type="ORF">AB406_1630</name>
</gene>
<keyword evidence="1" id="KW-1133">Transmembrane helix</keyword>
<evidence type="ECO:0000256" key="1">
    <source>
        <dbReference type="SAM" id="Phobius"/>
    </source>
</evidence>
<reference evidence="2 3" key="1">
    <citation type="submission" date="2015-06" db="EMBL/GenBank/DDBJ databases">
        <title>R. anatipestifer strain HXb2 is the most virulent strain so far, and the genome sequence would help us uncover the pathogenesis.</title>
        <authorList>
            <person name="Hu Q."/>
            <person name="Qi J."/>
            <person name="Bo H."/>
            <person name="Liu G."/>
            <person name="Tao M."/>
            <person name="Ding Y."/>
            <person name="Xue Y."/>
        </authorList>
    </citation>
    <scope>NUCLEOTIDE SEQUENCE [LARGE SCALE GENOMIC DNA]</scope>
    <source>
        <strain evidence="2 3">HXb2</strain>
    </source>
</reference>
<keyword evidence="1" id="KW-0812">Transmembrane</keyword>
<protein>
    <submittedName>
        <fullName evidence="2">Uncharacterized protein</fullName>
    </submittedName>
</protein>
<dbReference type="Proteomes" id="UP000189883">
    <property type="component" value="Chromosome"/>
</dbReference>
<sequence length="38" mass="4610">MRKKMNGKIAIPVIFVFLSSFWHTIIIRIKLVEQIYKF</sequence>
<evidence type="ECO:0000313" key="3">
    <source>
        <dbReference type="Proteomes" id="UP000189883"/>
    </source>
</evidence>